<dbReference type="Proteomes" id="UP001178288">
    <property type="component" value="Chromosome"/>
</dbReference>
<gene>
    <name evidence="2" type="ORF">QNH39_06145</name>
</gene>
<feature type="transmembrane region" description="Helical" evidence="1">
    <location>
        <begin position="6"/>
        <end position="28"/>
    </location>
</feature>
<organism evidence="2 3">
    <name type="scientific">Neobacillus novalis</name>
    <dbReference type="NCBI Taxonomy" id="220687"/>
    <lineage>
        <taxon>Bacteria</taxon>
        <taxon>Bacillati</taxon>
        <taxon>Bacillota</taxon>
        <taxon>Bacilli</taxon>
        <taxon>Bacillales</taxon>
        <taxon>Bacillaceae</taxon>
        <taxon>Neobacillus</taxon>
    </lineage>
</organism>
<dbReference type="AlphaFoldDB" id="A0AA95SDS9"/>
<keyword evidence="1" id="KW-1133">Transmembrane helix</keyword>
<keyword evidence="1" id="KW-0812">Transmembrane</keyword>
<evidence type="ECO:0000313" key="3">
    <source>
        <dbReference type="Proteomes" id="UP001178288"/>
    </source>
</evidence>
<dbReference type="RefSeq" id="WP_156482211.1">
    <property type="nucleotide sequence ID" value="NZ_CP126114.1"/>
</dbReference>
<proteinExistence type="predicted"/>
<evidence type="ECO:0000256" key="1">
    <source>
        <dbReference type="SAM" id="Phobius"/>
    </source>
</evidence>
<dbReference type="KEGG" id="nnv:QNH39_06145"/>
<accession>A0AA95SDS9</accession>
<protein>
    <submittedName>
        <fullName evidence="2">Uncharacterized protein</fullName>
    </submittedName>
</protein>
<sequence length="48" mass="5271">MTALWLTTTIGFVLCLGLVGGMVFHFLGRALNSEDAVRIDKIDSDEED</sequence>
<name>A0AA95SDS9_9BACI</name>
<reference evidence="2" key="1">
    <citation type="submission" date="2023-05" db="EMBL/GenBank/DDBJ databases">
        <title>Comparative genomics of Bacillaceae isolates and their secondary metabolite potential.</title>
        <authorList>
            <person name="Song L."/>
            <person name="Nielsen L.J."/>
            <person name="Mohite O."/>
            <person name="Xu X."/>
            <person name="Weber T."/>
            <person name="Kovacs A.T."/>
        </authorList>
    </citation>
    <scope>NUCLEOTIDE SEQUENCE</scope>
    <source>
        <strain evidence="2">XLM17</strain>
    </source>
</reference>
<keyword evidence="1" id="KW-0472">Membrane</keyword>
<evidence type="ECO:0000313" key="2">
    <source>
        <dbReference type="EMBL" id="WHY87433.1"/>
    </source>
</evidence>
<dbReference type="EMBL" id="CP126114">
    <property type="protein sequence ID" value="WHY87433.1"/>
    <property type="molecule type" value="Genomic_DNA"/>
</dbReference>
<keyword evidence="3" id="KW-1185">Reference proteome</keyword>